<name>A0ABW4CBM3_9BACL</name>
<dbReference type="EMBL" id="JBHTNU010000009">
    <property type="protein sequence ID" value="MFD1427374.1"/>
    <property type="molecule type" value="Genomic_DNA"/>
</dbReference>
<proteinExistence type="predicted"/>
<reference evidence="3" key="1">
    <citation type="journal article" date="2019" name="Int. J. Syst. Evol. Microbiol.">
        <title>The Global Catalogue of Microorganisms (GCM) 10K type strain sequencing project: providing services to taxonomists for standard genome sequencing and annotation.</title>
        <authorList>
            <consortium name="The Broad Institute Genomics Platform"/>
            <consortium name="The Broad Institute Genome Sequencing Center for Infectious Disease"/>
            <person name="Wu L."/>
            <person name="Ma J."/>
        </authorList>
    </citation>
    <scope>NUCLEOTIDE SEQUENCE [LARGE SCALE GENOMIC DNA]</scope>
    <source>
        <strain evidence="3">S1</strain>
    </source>
</reference>
<dbReference type="Gene3D" id="1.20.120.450">
    <property type="entry name" value="dinb family like domain"/>
    <property type="match status" value="1"/>
</dbReference>
<evidence type="ECO:0000313" key="2">
    <source>
        <dbReference type="EMBL" id="MFD1427374.1"/>
    </source>
</evidence>
<feature type="domain" description="DinB-like" evidence="1">
    <location>
        <begin position="3"/>
        <end position="124"/>
    </location>
</feature>
<keyword evidence="3" id="KW-1185">Reference proteome</keyword>
<gene>
    <name evidence="2" type="ORF">ACFQ4Y_10600</name>
</gene>
<dbReference type="InterPro" id="IPR034660">
    <property type="entry name" value="DinB/YfiT-like"/>
</dbReference>
<organism evidence="2 3">
    <name type="scientific">Kroppenstedtia sanguinis</name>
    <dbReference type="NCBI Taxonomy" id="1380684"/>
    <lineage>
        <taxon>Bacteria</taxon>
        <taxon>Bacillati</taxon>
        <taxon>Bacillota</taxon>
        <taxon>Bacilli</taxon>
        <taxon>Bacillales</taxon>
        <taxon>Thermoactinomycetaceae</taxon>
        <taxon>Kroppenstedtia</taxon>
    </lineage>
</organism>
<dbReference type="Proteomes" id="UP001597282">
    <property type="component" value="Unassembled WGS sequence"/>
</dbReference>
<dbReference type="Pfam" id="PF12867">
    <property type="entry name" value="DinB_2"/>
    <property type="match status" value="1"/>
</dbReference>
<accession>A0ABW4CBM3</accession>
<protein>
    <submittedName>
        <fullName evidence="2">DinB family protein</fullName>
    </submittedName>
</protein>
<dbReference type="SUPFAM" id="SSF109854">
    <property type="entry name" value="DinB/YfiT-like putative metalloenzymes"/>
    <property type="match status" value="1"/>
</dbReference>
<sequence>MAETPHRLKEAVSDLDREQLDTSYRPDGWTLQQVVHHLPHSQLYGYLRFKRALTEERPIISPFDPDKWNHLPNSRLEIHVSIDFLKALHQRWTRLLQSLRSEEFRKGYLHPEWGFLTLEDAHRFKIIFHQ</sequence>
<evidence type="ECO:0000313" key="3">
    <source>
        <dbReference type="Proteomes" id="UP001597282"/>
    </source>
</evidence>
<evidence type="ECO:0000259" key="1">
    <source>
        <dbReference type="Pfam" id="PF12867"/>
    </source>
</evidence>
<dbReference type="InterPro" id="IPR024775">
    <property type="entry name" value="DinB-like"/>
</dbReference>
<comment type="caution">
    <text evidence="2">The sequence shown here is derived from an EMBL/GenBank/DDBJ whole genome shotgun (WGS) entry which is preliminary data.</text>
</comment>